<gene>
    <name evidence="4" type="ORF">OL497_25825</name>
</gene>
<dbReference type="PROSITE" id="PS50110">
    <property type="entry name" value="RESPONSE_REGULATORY"/>
    <property type="match status" value="1"/>
</dbReference>
<dbReference type="InterPro" id="IPR001789">
    <property type="entry name" value="Sig_transdc_resp-reg_receiver"/>
</dbReference>
<dbReference type="PANTHER" id="PTHR37299:SF1">
    <property type="entry name" value="STAGE 0 SPORULATION PROTEIN A HOMOLOG"/>
    <property type="match status" value="1"/>
</dbReference>
<dbReference type="Gene3D" id="3.40.50.2300">
    <property type="match status" value="1"/>
</dbReference>
<protein>
    <submittedName>
        <fullName evidence="4">LytTR family DNA-binding domain-containing protein</fullName>
    </submittedName>
</protein>
<proteinExistence type="predicted"/>
<evidence type="ECO:0000313" key="4">
    <source>
        <dbReference type="EMBL" id="MCW3487342.1"/>
    </source>
</evidence>
<feature type="domain" description="HTH LytTR-type" evidence="3">
    <location>
        <begin position="137"/>
        <end position="208"/>
    </location>
</feature>
<dbReference type="InterPro" id="IPR007492">
    <property type="entry name" value="LytTR_DNA-bd_dom"/>
</dbReference>
<dbReference type="GO" id="GO:0003677">
    <property type="term" value="F:DNA binding"/>
    <property type="evidence" value="ECO:0007669"/>
    <property type="project" value="UniProtKB-KW"/>
</dbReference>
<dbReference type="EMBL" id="JAPDNS010000002">
    <property type="protein sequence ID" value="MCW3487342.1"/>
    <property type="molecule type" value="Genomic_DNA"/>
</dbReference>
<name>A0ABT3ITN0_9BACT</name>
<dbReference type="Pfam" id="PF00072">
    <property type="entry name" value="Response_reg"/>
    <property type="match status" value="1"/>
</dbReference>
<comment type="caution">
    <text evidence="4">The sequence shown here is derived from an EMBL/GenBank/DDBJ whole genome shotgun (WGS) entry which is preliminary data.</text>
</comment>
<sequence>MNCIIVDDEPLARQGISHLIAGDTSLQLLGCFNSALSAMEYLSLNQVDLIFLDIRMPEMTGLELARAIPKETLIIFITAYAAYALDSYEVTAIDYLVKPVSKERFYQAVKKAHDYLQLLHMHRVQENTVTQINDDFIFIKSDRRYHKIFLRELLYIEGLKDYVVIYHREEKVITGMNLRTIYAQLPQPLFVRVSKSYIVNISQITSLDNNTIFIGSAEVPIGNSFRKAFFEQYVKKHLISKQV</sequence>
<organism evidence="4 5">
    <name type="scientific">Chitinophaga nivalis</name>
    <dbReference type="NCBI Taxonomy" id="2991709"/>
    <lineage>
        <taxon>Bacteria</taxon>
        <taxon>Pseudomonadati</taxon>
        <taxon>Bacteroidota</taxon>
        <taxon>Chitinophagia</taxon>
        <taxon>Chitinophagales</taxon>
        <taxon>Chitinophagaceae</taxon>
        <taxon>Chitinophaga</taxon>
    </lineage>
</organism>
<dbReference type="Gene3D" id="2.40.50.1020">
    <property type="entry name" value="LytTr DNA-binding domain"/>
    <property type="match status" value="1"/>
</dbReference>
<dbReference type="RefSeq" id="WP_264734153.1">
    <property type="nucleotide sequence ID" value="NZ_JAPDNR010000001.1"/>
</dbReference>
<dbReference type="Proteomes" id="UP001207742">
    <property type="component" value="Unassembled WGS sequence"/>
</dbReference>
<dbReference type="SMART" id="SM00448">
    <property type="entry name" value="REC"/>
    <property type="match status" value="1"/>
</dbReference>
<evidence type="ECO:0000256" key="1">
    <source>
        <dbReference type="PROSITE-ProRule" id="PRU00169"/>
    </source>
</evidence>
<keyword evidence="1" id="KW-0597">Phosphoprotein</keyword>
<dbReference type="PROSITE" id="PS50930">
    <property type="entry name" value="HTH_LYTTR"/>
    <property type="match status" value="1"/>
</dbReference>
<evidence type="ECO:0000259" key="3">
    <source>
        <dbReference type="PROSITE" id="PS50930"/>
    </source>
</evidence>
<dbReference type="InterPro" id="IPR046947">
    <property type="entry name" value="LytR-like"/>
</dbReference>
<dbReference type="SMART" id="SM00850">
    <property type="entry name" value="LytTR"/>
    <property type="match status" value="1"/>
</dbReference>
<dbReference type="InterPro" id="IPR011006">
    <property type="entry name" value="CheY-like_superfamily"/>
</dbReference>
<keyword evidence="5" id="KW-1185">Reference proteome</keyword>
<evidence type="ECO:0000313" key="5">
    <source>
        <dbReference type="Proteomes" id="UP001207742"/>
    </source>
</evidence>
<dbReference type="Pfam" id="PF04397">
    <property type="entry name" value="LytTR"/>
    <property type="match status" value="1"/>
</dbReference>
<evidence type="ECO:0000259" key="2">
    <source>
        <dbReference type="PROSITE" id="PS50110"/>
    </source>
</evidence>
<dbReference type="SUPFAM" id="SSF52172">
    <property type="entry name" value="CheY-like"/>
    <property type="match status" value="1"/>
</dbReference>
<keyword evidence="4" id="KW-0238">DNA-binding</keyword>
<reference evidence="4 5" key="1">
    <citation type="submission" date="2022-10" db="EMBL/GenBank/DDBJ databases">
        <title>Chitinophaga nivalis PC15 sp. nov., isolated from Pyeongchang county, South Korea.</title>
        <authorList>
            <person name="Trinh H.N."/>
        </authorList>
    </citation>
    <scope>NUCLEOTIDE SEQUENCE [LARGE SCALE GENOMIC DNA]</scope>
    <source>
        <strain evidence="4 5">PC14</strain>
    </source>
</reference>
<feature type="modified residue" description="4-aspartylphosphate" evidence="1">
    <location>
        <position position="53"/>
    </location>
</feature>
<accession>A0ABT3ITN0</accession>
<feature type="domain" description="Response regulatory" evidence="2">
    <location>
        <begin position="2"/>
        <end position="113"/>
    </location>
</feature>
<dbReference type="PANTHER" id="PTHR37299">
    <property type="entry name" value="TRANSCRIPTIONAL REGULATOR-RELATED"/>
    <property type="match status" value="1"/>
</dbReference>